<evidence type="ECO:0000313" key="8">
    <source>
        <dbReference type="EMBL" id="KAF2266226.1"/>
    </source>
</evidence>
<dbReference type="GO" id="GO:0034245">
    <property type="term" value="C:mitochondrial DNA-directed RNA polymerase complex"/>
    <property type="evidence" value="ECO:0007669"/>
    <property type="project" value="TreeGrafter"/>
</dbReference>
<keyword evidence="6" id="KW-0694">RNA-binding</keyword>
<evidence type="ECO:0000256" key="4">
    <source>
        <dbReference type="ARBA" id="ARBA00022679"/>
    </source>
</evidence>
<dbReference type="InterPro" id="IPR023165">
    <property type="entry name" value="rRNA_Ade_diMease-like_C"/>
</dbReference>
<evidence type="ECO:0000256" key="3">
    <source>
        <dbReference type="ARBA" id="ARBA00022603"/>
    </source>
</evidence>
<keyword evidence="9" id="KW-1185">Reference proteome</keyword>
<dbReference type="GO" id="GO:0005759">
    <property type="term" value="C:mitochondrial matrix"/>
    <property type="evidence" value="ECO:0007669"/>
    <property type="project" value="TreeGrafter"/>
</dbReference>
<evidence type="ECO:0000256" key="1">
    <source>
        <dbReference type="ARBA" id="ARBA00004173"/>
    </source>
</evidence>
<keyword evidence="4" id="KW-0808">Transferase</keyword>
<evidence type="ECO:0000256" key="6">
    <source>
        <dbReference type="ARBA" id="ARBA00022884"/>
    </source>
</evidence>
<dbReference type="GO" id="GO:0034246">
    <property type="term" value="F:mitochondrial transcription factor activity"/>
    <property type="evidence" value="ECO:0007669"/>
    <property type="project" value="TreeGrafter"/>
</dbReference>
<evidence type="ECO:0000256" key="2">
    <source>
        <dbReference type="ARBA" id="ARBA00013836"/>
    </source>
</evidence>
<dbReference type="GO" id="GO:0008168">
    <property type="term" value="F:methyltransferase activity"/>
    <property type="evidence" value="ECO:0007669"/>
    <property type="project" value="UniProtKB-KW"/>
</dbReference>
<dbReference type="PANTHER" id="PTHR11727">
    <property type="entry name" value="DIMETHYLADENOSINE TRANSFERASE"/>
    <property type="match status" value="1"/>
</dbReference>
<evidence type="ECO:0000256" key="7">
    <source>
        <dbReference type="ARBA" id="ARBA00024915"/>
    </source>
</evidence>
<name>A0A9P4KDL5_9PLEO</name>
<sequence length="691" mass="79074">MDLQANVWRISRSLEQEESRRAATLSTFPSDIHFSSPLADLMPISSPLRIRASTSKTSQPLIHRRWKGRSAYWTAEKLKTSPKYPLSKELYQKVGYGLGKGVSLARSGYTKGRMYFTRPQIVSPDLCDDVLSYTGPTLEKHKGCDILDLNPGAGLWSSKIHEYLQPRTHLLVEPSPDLYSQFLQPLLDQPGSTYKMLAQDPCEYDLLHSVLDEYFPRQKQQAASGSPLRELNTSLLITGSLLWEPMLPGLGFTSMSRQMIAHYNQWAWKRKWVHAFGPVRMLLWLQNDEFKAVLPKTIPAISKYDFFLRRVSNIKEVVTPPHEERSVKGSSTAISRNPTYELESLVKALKRGEENGFELPGHRRDNVHGFVSDVMRISEGTGIINATQTSILLKEAEKSGRSTLGLLPENTRTVYQWDGVLEKNPDYFVDYKKMEQMRLSNLKTTSKRVTAEGKVVTRARASANSEEQKKINREPLVNMGENIYLLECKILGMVDGKEKEIALEELKKQTGKFEQDLKSCDVASITIIDTEIDDRICLRHSDKVRRLLWDDRPFEPLVMQPEEVWPANRITLADIEPLPIPEHMEEERPDEFDDFVHGIFASNYVLPLPQALERLEHGASELIDMVPALRDPTKGGRLNMDFFRVRMLTPEMVEGLVQAFRDWPFRPPAANQPRYFQLKTERVAAPRSKYQ</sequence>
<organism evidence="8 9">
    <name type="scientific">Lojkania enalia</name>
    <dbReference type="NCBI Taxonomy" id="147567"/>
    <lineage>
        <taxon>Eukaryota</taxon>
        <taxon>Fungi</taxon>
        <taxon>Dikarya</taxon>
        <taxon>Ascomycota</taxon>
        <taxon>Pezizomycotina</taxon>
        <taxon>Dothideomycetes</taxon>
        <taxon>Pleosporomycetidae</taxon>
        <taxon>Pleosporales</taxon>
        <taxon>Pleosporales incertae sedis</taxon>
        <taxon>Lojkania</taxon>
    </lineage>
</organism>
<dbReference type="AlphaFoldDB" id="A0A9P4KDL5"/>
<dbReference type="GO" id="GO:0003723">
    <property type="term" value="F:RNA binding"/>
    <property type="evidence" value="ECO:0007669"/>
    <property type="project" value="UniProtKB-KW"/>
</dbReference>
<dbReference type="Proteomes" id="UP000800093">
    <property type="component" value="Unassembled WGS sequence"/>
</dbReference>
<keyword evidence="3 8" id="KW-0489">Methyltransferase</keyword>
<reference evidence="9" key="1">
    <citation type="journal article" date="2020" name="Stud. Mycol.">
        <title>101 Dothideomycetes genomes: A test case for predicting lifestyles and emergence of pathogens.</title>
        <authorList>
            <person name="Haridas S."/>
            <person name="Albert R."/>
            <person name="Binder M."/>
            <person name="Bloem J."/>
            <person name="LaButti K."/>
            <person name="Salamov A."/>
            <person name="Andreopoulos B."/>
            <person name="Baker S."/>
            <person name="Barry K."/>
            <person name="Bills G."/>
            <person name="Bluhm B."/>
            <person name="Cannon C."/>
            <person name="Castanera R."/>
            <person name="Culley D."/>
            <person name="Daum C."/>
            <person name="Ezra D."/>
            <person name="Gonzalez J."/>
            <person name="Henrissat B."/>
            <person name="Kuo A."/>
            <person name="Liang C."/>
            <person name="Lipzen A."/>
            <person name="Lutzoni F."/>
            <person name="Magnuson J."/>
            <person name="Mondo S."/>
            <person name="Nolan M."/>
            <person name="Ohm R."/>
            <person name="Pangilinan J."/>
            <person name="Park H.-J."/>
            <person name="Ramirez L."/>
            <person name="Alfaro M."/>
            <person name="Sun H."/>
            <person name="Tritt A."/>
            <person name="Yoshinaga Y."/>
            <person name="Zwiers L.-H."/>
            <person name="Turgeon B."/>
            <person name="Goodwin S."/>
            <person name="Spatafora J."/>
            <person name="Crous P."/>
            <person name="Grigoriev I."/>
        </authorList>
    </citation>
    <scope>NUCLEOTIDE SEQUENCE [LARGE SCALE GENOMIC DNA]</scope>
    <source>
        <strain evidence="9">CBS 304.66</strain>
    </source>
</reference>
<comment type="subcellular location">
    <subcellularLocation>
        <location evidence="1">Mitochondrion</location>
    </subcellularLocation>
</comment>
<evidence type="ECO:0000313" key="9">
    <source>
        <dbReference type="Proteomes" id="UP000800093"/>
    </source>
</evidence>
<dbReference type="EMBL" id="ML986600">
    <property type="protein sequence ID" value="KAF2266226.1"/>
    <property type="molecule type" value="Genomic_DNA"/>
</dbReference>
<proteinExistence type="predicted"/>
<gene>
    <name evidence="8" type="ORF">CC78DRAFT_567094</name>
</gene>
<dbReference type="GO" id="GO:0032259">
    <property type="term" value="P:methylation"/>
    <property type="evidence" value="ECO:0007669"/>
    <property type="project" value="UniProtKB-KW"/>
</dbReference>
<comment type="caution">
    <text evidence="8">The sequence shown here is derived from an EMBL/GenBank/DDBJ whole genome shotgun (WGS) entry which is preliminary data.</text>
</comment>
<comment type="function">
    <text evidence="7">Mitochondrial transcription factor that confers selective promoter recognition on the core subunit of the yeast mitochondrial RNA polymerase. Interacts with DNA in a non-specific manner.</text>
</comment>
<dbReference type="OrthoDB" id="16079at2759"/>
<dbReference type="GO" id="GO:0006391">
    <property type="term" value="P:transcription initiation at mitochondrial promoter"/>
    <property type="evidence" value="ECO:0007669"/>
    <property type="project" value="TreeGrafter"/>
</dbReference>
<dbReference type="Gene3D" id="3.40.50.150">
    <property type="entry name" value="Vaccinia Virus protein VP39"/>
    <property type="match status" value="1"/>
</dbReference>
<protein>
    <recommendedName>
        <fullName evidence="2">Mitochondrial transcription factor 1</fullName>
    </recommendedName>
</protein>
<dbReference type="InterPro" id="IPR029063">
    <property type="entry name" value="SAM-dependent_MTases_sf"/>
</dbReference>
<accession>A0A9P4KDL5</accession>
<evidence type="ECO:0000256" key="5">
    <source>
        <dbReference type="ARBA" id="ARBA00022691"/>
    </source>
</evidence>
<dbReference type="SUPFAM" id="SSF53335">
    <property type="entry name" value="S-adenosyl-L-methionine-dependent methyltransferases"/>
    <property type="match status" value="1"/>
</dbReference>
<dbReference type="InterPro" id="IPR001737">
    <property type="entry name" value="KsgA/Erm"/>
</dbReference>
<dbReference type="PANTHER" id="PTHR11727:SF17">
    <property type="entry name" value="DIMETHYLADENOSINE TRANSFERASE 1, MITOCHONDRIAL"/>
    <property type="match status" value="1"/>
</dbReference>
<dbReference type="Gene3D" id="1.10.8.100">
    <property type="entry name" value="Ribosomal RNA adenine dimethylase-like, domain 2"/>
    <property type="match status" value="1"/>
</dbReference>
<keyword evidence="5" id="KW-0949">S-adenosyl-L-methionine</keyword>